<keyword evidence="4" id="KW-1185">Reference proteome</keyword>
<evidence type="ECO:0000259" key="2">
    <source>
        <dbReference type="Pfam" id="PF13387"/>
    </source>
</evidence>
<protein>
    <recommendedName>
        <fullName evidence="2">Lnb N-terminal periplasmic domain-containing protein</fullName>
    </recommendedName>
</protein>
<feature type="transmembrane region" description="Helical" evidence="1">
    <location>
        <begin position="300"/>
        <end position="319"/>
    </location>
</feature>
<dbReference type="Pfam" id="PF13387">
    <property type="entry name" value="Lnb_N"/>
    <property type="match status" value="1"/>
</dbReference>
<dbReference type="PATRIC" id="fig|1086011.3.peg.253"/>
<organism evidence="3 4">
    <name type="scientific">Flavobacterium frigoris (strain PS1)</name>
    <dbReference type="NCBI Taxonomy" id="1086011"/>
    <lineage>
        <taxon>Bacteria</taxon>
        <taxon>Pseudomonadati</taxon>
        <taxon>Bacteroidota</taxon>
        <taxon>Flavobacteriia</taxon>
        <taxon>Flavobacteriales</taxon>
        <taxon>Flavobacteriaceae</taxon>
        <taxon>Flavobacterium</taxon>
    </lineage>
</organism>
<dbReference type="RefSeq" id="WP_007136435.1">
    <property type="nucleotide sequence ID" value="NZ_AHKF01000006.1"/>
</dbReference>
<accession>H7FM60</accession>
<dbReference type="eggNOG" id="ENOG502Z87C">
    <property type="taxonomic scope" value="Bacteria"/>
</dbReference>
<name>H7FM60_FLAFP</name>
<dbReference type="OrthoDB" id="319167at2"/>
<keyword evidence="1" id="KW-0472">Membrane</keyword>
<sequence>MNISVLKKIILVAIFLSSANIGFGQNPILSENAKVSVLTCGTGNESYSLFGHTAIRITDPDHFIDLVYNYGAFDFNTPNFVAKFTKGDLQYFAVAHPFTDFMNEYNYEKRSVYEQELTMPYALKQKLFQNLNTSLASGESHYTYKFIDKNCTSMVVDIINKTLDTVAIVKNTDTNVTYRTILYPYFDNHFYEKLGTSIIFGKKVDQLGIKIFLPFELQKSLKKVQYNNQLLAKENKTLLEFNETPPISWWNNCYSYLLLLGAIVLANRKFSNQLYLLIMGLLGLFFLAVGFYSSHLELGYNYNVLLFNPVALALLYFCFIKNKKWVYALSLFNLAALVVYLLILINKAHLLIVLPLILTSGIVLVRLVIGSKRTSITVDRCSLT</sequence>
<keyword evidence="1" id="KW-1133">Transmembrane helix</keyword>
<evidence type="ECO:0000313" key="4">
    <source>
        <dbReference type="Proteomes" id="UP000005566"/>
    </source>
</evidence>
<feature type="transmembrane region" description="Helical" evidence="1">
    <location>
        <begin position="351"/>
        <end position="369"/>
    </location>
</feature>
<proteinExistence type="predicted"/>
<evidence type="ECO:0000256" key="1">
    <source>
        <dbReference type="SAM" id="Phobius"/>
    </source>
</evidence>
<dbReference type="STRING" id="1086011.HJ01_00258"/>
<dbReference type="EMBL" id="AHKF01000006">
    <property type="protein sequence ID" value="EIA10398.1"/>
    <property type="molecule type" value="Genomic_DNA"/>
</dbReference>
<reference evidence="3 4" key="1">
    <citation type="journal article" date="2014" name="Acta Crystallogr. D">
        <title>Structure-based characterization and antifreeze properties of a hyperactive ice-binding protein from the Antarctic bacterium Flavobacterium frigoris PS1.</title>
        <authorList>
            <person name="Do H."/>
            <person name="Kim S.J."/>
            <person name="Kim H.J."/>
            <person name="Lee J.H."/>
        </authorList>
    </citation>
    <scope>NUCLEOTIDE SEQUENCE [LARGE SCALE GENOMIC DNA]</scope>
    <source>
        <strain evidence="3 4">PS1</strain>
    </source>
</reference>
<feature type="transmembrane region" description="Helical" evidence="1">
    <location>
        <begin position="274"/>
        <end position="294"/>
    </location>
</feature>
<feature type="domain" description="Lnb N-terminal periplasmic" evidence="2">
    <location>
        <begin position="33"/>
        <end position="180"/>
    </location>
</feature>
<feature type="transmembrane region" description="Helical" evidence="1">
    <location>
        <begin position="326"/>
        <end position="345"/>
    </location>
</feature>
<gene>
    <name evidence="3" type="ORF">HJ01_00258</name>
</gene>
<evidence type="ECO:0000313" key="3">
    <source>
        <dbReference type="EMBL" id="EIA10398.1"/>
    </source>
</evidence>
<dbReference type="InterPro" id="IPR025178">
    <property type="entry name" value="Lnb_N"/>
</dbReference>
<feature type="transmembrane region" description="Helical" evidence="1">
    <location>
        <begin position="249"/>
        <end position="267"/>
    </location>
</feature>
<keyword evidence="1" id="KW-0812">Transmembrane</keyword>
<comment type="caution">
    <text evidence="3">The sequence shown here is derived from an EMBL/GenBank/DDBJ whole genome shotgun (WGS) entry which is preliminary data.</text>
</comment>
<dbReference type="Proteomes" id="UP000005566">
    <property type="component" value="Unassembled WGS sequence"/>
</dbReference>
<dbReference type="AlphaFoldDB" id="H7FM60"/>